<evidence type="ECO:0000259" key="2">
    <source>
        <dbReference type="Pfam" id="PF23328"/>
    </source>
</evidence>
<dbReference type="Proteomes" id="UP000183832">
    <property type="component" value="Unassembled WGS sequence"/>
</dbReference>
<dbReference type="GO" id="GO:0035317">
    <property type="term" value="P:imaginal disc-derived wing hair organization"/>
    <property type="evidence" value="ECO:0007669"/>
    <property type="project" value="TreeGrafter"/>
</dbReference>
<accession>A0A1J1I5D5</accession>
<sequence length="162" mass="18383">MFHLNGYCAILLWTLSIFIILSKTGSVSINLNMLNSRNHGAALKHTLNITRNHDGDIIILKDTNECDDKKCMEISTSTAVKYRRIKKSRKEVNQCRCQCLGHLQTYREDMGICVNDIGECSLIPFVSSMISTDTAERIPFVFLPLNGQLIYPSKELLFEHGM</sequence>
<keyword evidence="4" id="KW-1185">Reference proteome</keyword>
<protein>
    <submittedName>
        <fullName evidence="3">CLUMA_CG008965, isoform A</fullName>
    </submittedName>
</protein>
<feature type="signal peptide" evidence="1">
    <location>
        <begin position="1"/>
        <end position="26"/>
    </location>
</feature>
<dbReference type="STRING" id="568069.A0A1J1I5D5"/>
<dbReference type="InterPro" id="IPR057507">
    <property type="entry name" value="Sha_B-like_N"/>
</dbReference>
<dbReference type="PANTHER" id="PTHR39387">
    <property type="entry name" value="SHAVENOID, ISOFORM B"/>
    <property type="match status" value="1"/>
</dbReference>
<dbReference type="Pfam" id="PF23328">
    <property type="entry name" value="Sha_B_N"/>
    <property type="match status" value="1"/>
</dbReference>
<dbReference type="EMBL" id="CVRI01000042">
    <property type="protein sequence ID" value="CRK95496.1"/>
    <property type="molecule type" value="Genomic_DNA"/>
</dbReference>
<dbReference type="GO" id="GO:0005938">
    <property type="term" value="C:cell cortex"/>
    <property type="evidence" value="ECO:0007669"/>
    <property type="project" value="TreeGrafter"/>
</dbReference>
<evidence type="ECO:0000313" key="4">
    <source>
        <dbReference type="Proteomes" id="UP000183832"/>
    </source>
</evidence>
<evidence type="ECO:0000313" key="3">
    <source>
        <dbReference type="EMBL" id="CRK95496.1"/>
    </source>
</evidence>
<keyword evidence="1" id="KW-0732">Signal</keyword>
<dbReference type="AlphaFoldDB" id="A0A1J1I5D5"/>
<gene>
    <name evidence="3" type="ORF">CLUMA_CG008965</name>
</gene>
<feature type="domain" description="Shavenoid isoform B-like N-terminal" evidence="2">
    <location>
        <begin position="47"/>
        <end position="117"/>
    </location>
</feature>
<feature type="chain" id="PRO_5013380418" evidence="1">
    <location>
        <begin position="27"/>
        <end position="162"/>
    </location>
</feature>
<evidence type="ECO:0000256" key="1">
    <source>
        <dbReference type="SAM" id="SignalP"/>
    </source>
</evidence>
<name>A0A1J1I5D5_9DIPT</name>
<proteinExistence type="predicted"/>
<organism evidence="3 4">
    <name type="scientific">Clunio marinus</name>
    <dbReference type="NCBI Taxonomy" id="568069"/>
    <lineage>
        <taxon>Eukaryota</taxon>
        <taxon>Metazoa</taxon>
        <taxon>Ecdysozoa</taxon>
        <taxon>Arthropoda</taxon>
        <taxon>Hexapoda</taxon>
        <taxon>Insecta</taxon>
        <taxon>Pterygota</taxon>
        <taxon>Neoptera</taxon>
        <taxon>Endopterygota</taxon>
        <taxon>Diptera</taxon>
        <taxon>Nematocera</taxon>
        <taxon>Chironomoidea</taxon>
        <taxon>Chironomidae</taxon>
        <taxon>Clunio</taxon>
    </lineage>
</organism>
<dbReference type="PANTHER" id="PTHR39387:SF1">
    <property type="entry name" value="SHAVENOID, ISOFORM B"/>
    <property type="match status" value="1"/>
</dbReference>
<reference evidence="3 4" key="1">
    <citation type="submission" date="2015-04" db="EMBL/GenBank/DDBJ databases">
        <authorList>
            <person name="Syromyatnikov M.Y."/>
            <person name="Popov V.N."/>
        </authorList>
    </citation>
    <scope>NUCLEOTIDE SEQUENCE [LARGE SCALE GENOMIC DNA]</scope>
</reference>
<dbReference type="OrthoDB" id="6346242at2759"/>